<keyword evidence="1" id="KW-1133">Transmembrane helix</keyword>
<protein>
    <submittedName>
        <fullName evidence="2">S-4TM family putative pore-forming effector</fullName>
    </submittedName>
</protein>
<dbReference type="Proteomes" id="UP001595967">
    <property type="component" value="Unassembled WGS sequence"/>
</dbReference>
<sequence length="307" mass="34480">MTTEHRIDIEQNKPERLELLHAQRCFYSRAKNYQNFVAITALMLPVLGLLFGAEFPTIRSYLGFASIALLLLDVAILSPKQRASSKAGAKVQEQFDTEVLKLDWNKLVAGNRMDPEELRAIAPDEMSDKEKKGLEAWYEGAISRLPLPLGRLLCQRTNVVYDLRVRRKYSAALFSIAGVLGVALFAVGLYQGLKLDELIISVALPVLPLVSFVLREYRKQEDTIESLTTLKGEIEKIWDKALAGASAEDLTLNSRALQDAIYRHRASNPLVFDWLYNRLRKKTEAQAKHAVEKLVAEAVSKLNLSGV</sequence>
<accession>A0ABV9H2S2</accession>
<evidence type="ECO:0000256" key="1">
    <source>
        <dbReference type="SAM" id="Phobius"/>
    </source>
</evidence>
<proteinExistence type="predicted"/>
<feature type="transmembrane region" description="Helical" evidence="1">
    <location>
        <begin position="198"/>
        <end position="214"/>
    </location>
</feature>
<evidence type="ECO:0000313" key="2">
    <source>
        <dbReference type="EMBL" id="MFC4623285.1"/>
    </source>
</evidence>
<organism evidence="2 3">
    <name type="scientific">Comamonas nitrativorans</name>
    <dbReference type="NCBI Taxonomy" id="108437"/>
    <lineage>
        <taxon>Bacteria</taxon>
        <taxon>Pseudomonadati</taxon>
        <taxon>Pseudomonadota</taxon>
        <taxon>Betaproteobacteria</taxon>
        <taxon>Burkholderiales</taxon>
        <taxon>Comamonadaceae</taxon>
        <taxon>Comamonas</taxon>
    </lineage>
</organism>
<dbReference type="EMBL" id="JBHSEW010000014">
    <property type="protein sequence ID" value="MFC4623285.1"/>
    <property type="molecule type" value="Genomic_DNA"/>
</dbReference>
<name>A0ABV9H2S2_9BURK</name>
<dbReference type="Pfam" id="PF18159">
    <property type="entry name" value="S_4TM"/>
    <property type="match status" value="1"/>
</dbReference>
<feature type="transmembrane region" description="Helical" evidence="1">
    <location>
        <begin position="171"/>
        <end position="192"/>
    </location>
</feature>
<keyword evidence="1" id="KW-0472">Membrane</keyword>
<comment type="caution">
    <text evidence="2">The sequence shown here is derived from an EMBL/GenBank/DDBJ whole genome shotgun (WGS) entry which is preliminary data.</text>
</comment>
<evidence type="ECO:0000313" key="3">
    <source>
        <dbReference type="Proteomes" id="UP001595967"/>
    </source>
</evidence>
<keyword evidence="3" id="KW-1185">Reference proteome</keyword>
<dbReference type="InterPro" id="IPR049920">
    <property type="entry name" value="IK1_05631-like"/>
</dbReference>
<gene>
    <name evidence="2" type="ORF">ACFO3A_13845</name>
</gene>
<dbReference type="RefSeq" id="WP_377727488.1">
    <property type="nucleotide sequence ID" value="NZ_JBHSEW010000014.1"/>
</dbReference>
<feature type="transmembrane region" description="Helical" evidence="1">
    <location>
        <begin position="58"/>
        <end position="77"/>
    </location>
</feature>
<keyword evidence="1" id="KW-0812">Transmembrane</keyword>
<feature type="transmembrane region" description="Helical" evidence="1">
    <location>
        <begin position="33"/>
        <end position="52"/>
    </location>
</feature>
<reference evidence="3" key="1">
    <citation type="journal article" date="2019" name="Int. J. Syst. Evol. Microbiol.">
        <title>The Global Catalogue of Microorganisms (GCM) 10K type strain sequencing project: providing services to taxonomists for standard genome sequencing and annotation.</title>
        <authorList>
            <consortium name="The Broad Institute Genomics Platform"/>
            <consortium name="The Broad Institute Genome Sequencing Center for Infectious Disease"/>
            <person name="Wu L."/>
            <person name="Ma J."/>
        </authorList>
    </citation>
    <scope>NUCLEOTIDE SEQUENCE [LARGE SCALE GENOMIC DNA]</scope>
    <source>
        <strain evidence="3">JCM 11650</strain>
    </source>
</reference>